<dbReference type="PANTHER" id="PTHR42928">
    <property type="entry name" value="TRICARBOXYLATE-BINDING PROTEIN"/>
    <property type="match status" value="1"/>
</dbReference>
<dbReference type="PIRSF" id="PIRSF017082">
    <property type="entry name" value="YflP"/>
    <property type="match status" value="1"/>
</dbReference>
<evidence type="ECO:0000256" key="1">
    <source>
        <dbReference type="ARBA" id="ARBA00006987"/>
    </source>
</evidence>
<keyword evidence="4" id="KW-1185">Reference proteome</keyword>
<organism evidence="3 4">
    <name type="scientific">Muricoccus nepalensis</name>
    <dbReference type="NCBI Taxonomy" id="1854500"/>
    <lineage>
        <taxon>Bacteria</taxon>
        <taxon>Pseudomonadati</taxon>
        <taxon>Pseudomonadota</taxon>
        <taxon>Alphaproteobacteria</taxon>
        <taxon>Acetobacterales</taxon>
        <taxon>Roseomonadaceae</taxon>
        <taxon>Muricoccus</taxon>
    </lineage>
</organism>
<dbReference type="Pfam" id="PF03401">
    <property type="entry name" value="TctC"/>
    <property type="match status" value="1"/>
</dbReference>
<dbReference type="InterPro" id="IPR042100">
    <property type="entry name" value="Bug_dom1"/>
</dbReference>
<evidence type="ECO:0000256" key="2">
    <source>
        <dbReference type="SAM" id="SignalP"/>
    </source>
</evidence>
<gene>
    <name evidence="3" type="ORF">EAH89_10105</name>
</gene>
<dbReference type="OrthoDB" id="7250553at2"/>
<dbReference type="EMBL" id="RCZP01000007">
    <property type="protein sequence ID" value="TPG57771.1"/>
    <property type="molecule type" value="Genomic_DNA"/>
</dbReference>
<reference evidence="3 4" key="1">
    <citation type="journal article" date="2019" name="Environ. Microbiol.">
        <title>Species interactions and distinct microbial communities in high Arctic permafrost affected cryosols are associated with the CH4 and CO2 gas fluxes.</title>
        <authorList>
            <person name="Altshuler I."/>
            <person name="Hamel J."/>
            <person name="Turney S."/>
            <person name="Magnuson E."/>
            <person name="Levesque R."/>
            <person name="Greer C."/>
            <person name="Whyte L.G."/>
        </authorList>
    </citation>
    <scope>NUCLEOTIDE SEQUENCE [LARGE SCALE GENOMIC DNA]</scope>
    <source>
        <strain evidence="3 4">S9.3B</strain>
    </source>
</reference>
<name>A0A502G817_9PROT</name>
<comment type="caution">
    <text evidence="3">The sequence shown here is derived from an EMBL/GenBank/DDBJ whole genome shotgun (WGS) entry which is preliminary data.</text>
</comment>
<evidence type="ECO:0000313" key="3">
    <source>
        <dbReference type="EMBL" id="TPG57771.1"/>
    </source>
</evidence>
<dbReference type="Gene3D" id="3.40.190.150">
    <property type="entry name" value="Bordetella uptake gene, domain 1"/>
    <property type="match status" value="1"/>
</dbReference>
<sequence>MNAPRRRALVLSLAAPALLPRLARAQAAWAPVRPVRVIVPFAAGGPTDIIARLLQEPLAAELGQPVVVENRPGAGGNIGIQVAARAAPDGHTLLFCSSAFAANPALQPADRPATYDPLRDFAPITVAVTSPNAIVAHPGAGIATLAELVARARAEPGRLDYSSPGSGTGPHLTAEMFRRALGIELTHVPFNGGAPGIQAVLGGTVPLGFSAMPAAQGPIRGGLLVGLATTGPVRWPDLPGMPTVAEAVLPGFEAETWQSLLAPAGTPAAATARIAAVVAAALAGPAAGQRLRGIGFRPVASTPAAFAAQLATEVPALAALVREAGIRAD</sequence>
<proteinExistence type="inferred from homology"/>
<keyword evidence="2" id="KW-0732">Signal</keyword>
<dbReference type="RefSeq" id="WP_140882692.1">
    <property type="nucleotide sequence ID" value="NZ_RCZP01000007.1"/>
</dbReference>
<dbReference type="InterPro" id="IPR005064">
    <property type="entry name" value="BUG"/>
</dbReference>
<dbReference type="PANTHER" id="PTHR42928:SF5">
    <property type="entry name" value="BLR1237 PROTEIN"/>
    <property type="match status" value="1"/>
</dbReference>
<feature type="signal peptide" evidence="2">
    <location>
        <begin position="1"/>
        <end position="25"/>
    </location>
</feature>
<comment type="similarity">
    <text evidence="1">Belongs to the UPF0065 (bug) family.</text>
</comment>
<dbReference type="AlphaFoldDB" id="A0A502G817"/>
<dbReference type="SUPFAM" id="SSF53850">
    <property type="entry name" value="Periplasmic binding protein-like II"/>
    <property type="match status" value="1"/>
</dbReference>
<feature type="chain" id="PRO_5021290957" evidence="2">
    <location>
        <begin position="26"/>
        <end position="329"/>
    </location>
</feature>
<dbReference type="Proteomes" id="UP000317078">
    <property type="component" value="Unassembled WGS sequence"/>
</dbReference>
<accession>A0A502G817</accession>
<evidence type="ECO:0000313" key="4">
    <source>
        <dbReference type="Proteomes" id="UP000317078"/>
    </source>
</evidence>
<dbReference type="Gene3D" id="3.40.190.10">
    <property type="entry name" value="Periplasmic binding protein-like II"/>
    <property type="match status" value="1"/>
</dbReference>
<protein>
    <submittedName>
        <fullName evidence="3">Tripartite tricarboxylate transporter substrate binding protein</fullName>
    </submittedName>
</protein>